<dbReference type="Proteomes" id="UP001267426">
    <property type="component" value="Unassembled WGS sequence"/>
</dbReference>
<protein>
    <submittedName>
        <fullName evidence="1">Uncharacterized protein</fullName>
    </submittedName>
</protein>
<comment type="caution">
    <text evidence="1">The sequence shown here is derived from an EMBL/GenBank/DDBJ whole genome shotgun (WGS) entry which is preliminary data.</text>
</comment>
<evidence type="ECO:0000313" key="2">
    <source>
        <dbReference type="Proteomes" id="UP001267426"/>
    </source>
</evidence>
<proteinExistence type="predicted"/>
<dbReference type="EMBL" id="JAVRHT010000007">
    <property type="protein sequence ID" value="MDT0631044.1"/>
    <property type="molecule type" value="Genomic_DNA"/>
</dbReference>
<gene>
    <name evidence="1" type="ORF">RM540_04710</name>
</gene>
<dbReference type="RefSeq" id="WP_311662385.1">
    <property type="nucleotide sequence ID" value="NZ_JAVRHT010000007.1"/>
</dbReference>
<name>A0ABU3BP46_9BACT</name>
<accession>A0ABU3BP46</accession>
<organism evidence="1 2">
    <name type="scientific">Rubrivirga litoralis</name>
    <dbReference type="NCBI Taxonomy" id="3075598"/>
    <lineage>
        <taxon>Bacteria</taxon>
        <taxon>Pseudomonadati</taxon>
        <taxon>Rhodothermota</taxon>
        <taxon>Rhodothermia</taxon>
        <taxon>Rhodothermales</taxon>
        <taxon>Rubricoccaceae</taxon>
        <taxon>Rubrivirga</taxon>
    </lineage>
</organism>
<reference evidence="1 2" key="1">
    <citation type="submission" date="2023-09" db="EMBL/GenBank/DDBJ databases">
        <authorList>
            <person name="Rey-Velasco X."/>
        </authorList>
    </citation>
    <scope>NUCLEOTIDE SEQUENCE [LARGE SCALE GENOMIC DNA]</scope>
    <source>
        <strain evidence="1 2">F394</strain>
    </source>
</reference>
<keyword evidence="2" id="KW-1185">Reference proteome</keyword>
<sequence>MTRPARVFAAAAVCVTVGEARGAAGGAAEEGVGRSARAGWRRVLAPALAAVLAGCAGGGAAGDDGRPRSNRNTITAAEVAEATTVGNAYLLVERLRPLWLRKRGPRSILFDPGIIVYEGTMRFGDAESLRYIPTIDVESLRFLPPDRAMLIHGAGHPHGAIVVEVKSGPDEV</sequence>
<evidence type="ECO:0000313" key="1">
    <source>
        <dbReference type="EMBL" id="MDT0631044.1"/>
    </source>
</evidence>